<keyword evidence="1" id="KW-0732">Signal</keyword>
<reference evidence="3" key="1">
    <citation type="submission" date="2024-04" db="EMBL/GenBank/DDBJ databases">
        <title>Salinicola lusitanus LLJ914,a marine bacterium isolated from the Okinawa Trough.</title>
        <authorList>
            <person name="Li J."/>
        </authorList>
    </citation>
    <scope>NUCLEOTIDE SEQUENCE [LARGE SCALE GENOMIC DNA]</scope>
</reference>
<keyword evidence="3" id="KW-1185">Reference proteome</keyword>
<comment type="caution">
    <text evidence="2">The sequence shown here is derived from an EMBL/GenBank/DDBJ whole genome shotgun (WGS) entry which is preliminary data.</text>
</comment>
<organism evidence="2 3">
    <name type="scientific">Mugilogobius chulae</name>
    <name type="common">yellowstripe goby</name>
    <dbReference type="NCBI Taxonomy" id="88201"/>
    <lineage>
        <taxon>Eukaryota</taxon>
        <taxon>Metazoa</taxon>
        <taxon>Chordata</taxon>
        <taxon>Craniata</taxon>
        <taxon>Vertebrata</taxon>
        <taxon>Euteleostomi</taxon>
        <taxon>Actinopterygii</taxon>
        <taxon>Neopterygii</taxon>
        <taxon>Teleostei</taxon>
        <taxon>Neoteleostei</taxon>
        <taxon>Acanthomorphata</taxon>
        <taxon>Gobiaria</taxon>
        <taxon>Gobiiformes</taxon>
        <taxon>Gobioidei</taxon>
        <taxon>Gobiidae</taxon>
        <taxon>Gobionellinae</taxon>
        <taxon>Mugilogobius</taxon>
    </lineage>
</organism>
<dbReference type="AlphaFoldDB" id="A0AAW0N3N0"/>
<evidence type="ECO:0000256" key="1">
    <source>
        <dbReference type="SAM" id="SignalP"/>
    </source>
</evidence>
<protein>
    <submittedName>
        <fullName evidence="2">Uncharacterized protein</fullName>
    </submittedName>
</protein>
<dbReference type="InterPro" id="IPR051173">
    <property type="entry name" value="Ca_channel_alpha-2/delta"/>
</dbReference>
<evidence type="ECO:0000313" key="2">
    <source>
        <dbReference type="EMBL" id="KAK7889928.1"/>
    </source>
</evidence>
<dbReference type="PANTHER" id="PTHR10166">
    <property type="entry name" value="VOLTAGE-DEPENDENT CALCIUM CHANNEL SUBUNIT ALPHA-2/DELTA-RELATED"/>
    <property type="match status" value="1"/>
</dbReference>
<dbReference type="GO" id="GO:0005245">
    <property type="term" value="F:voltage-gated calcium channel activity"/>
    <property type="evidence" value="ECO:0007669"/>
    <property type="project" value="TreeGrafter"/>
</dbReference>
<dbReference type="EMBL" id="JBBPFD010000018">
    <property type="protein sequence ID" value="KAK7889928.1"/>
    <property type="molecule type" value="Genomic_DNA"/>
</dbReference>
<name>A0AAW0N3N0_9GOBI</name>
<gene>
    <name evidence="2" type="ORF">WMY93_025488</name>
</gene>
<proteinExistence type="predicted"/>
<dbReference type="GO" id="GO:0005891">
    <property type="term" value="C:voltage-gated calcium channel complex"/>
    <property type="evidence" value="ECO:0007669"/>
    <property type="project" value="TreeGrafter"/>
</dbReference>
<feature type="chain" id="PRO_5043911931" evidence="1">
    <location>
        <begin position="20"/>
        <end position="158"/>
    </location>
</feature>
<dbReference type="Proteomes" id="UP001460270">
    <property type="component" value="Unassembled WGS sequence"/>
</dbReference>
<evidence type="ECO:0000313" key="3">
    <source>
        <dbReference type="Proteomes" id="UP001460270"/>
    </source>
</evidence>
<dbReference type="PANTHER" id="PTHR10166:SF68">
    <property type="entry name" value="VWFA AND CACHE DOMAIN-CONTAINING PROTEIN 1"/>
    <property type="match status" value="1"/>
</dbReference>
<accession>A0AAW0N3N0</accession>
<feature type="signal peptide" evidence="1">
    <location>
        <begin position="1"/>
        <end position="19"/>
    </location>
</feature>
<sequence>MSPALLVCSWFVALVGVDPQLLRGLGQVSQFRADRVVHTVSVRCRSSSLSFDWRGHARAMLRPPDVHTVTSKTRAACVMKFDGNFNANVSKTICCDRLSPNVNSRAFNPGRDLNSVLADNLKSNPGIKWQYFSSEEGIFTVFPAHKFQCKGTYEHRSR</sequence>